<feature type="active site" evidence="11">
    <location>
        <position position="245"/>
    </location>
</feature>
<feature type="domain" description="AB hydrolase-1" evidence="12">
    <location>
        <begin position="29"/>
        <end position="277"/>
    </location>
</feature>
<keyword evidence="6 10" id="KW-0031">Aminopeptidase</keyword>
<keyword evidence="8 10" id="KW-0378">Hydrolase</keyword>
<feature type="active site" description="Nucleophile" evidence="11">
    <location>
        <position position="106"/>
    </location>
</feature>
<comment type="subcellular location">
    <subcellularLocation>
        <location evidence="2">Cell envelope</location>
    </subcellularLocation>
</comment>
<comment type="catalytic activity">
    <reaction evidence="1 10">
        <text>Release of N-terminal proline from a peptide.</text>
        <dbReference type="EC" id="3.4.11.5"/>
    </reaction>
</comment>
<evidence type="ECO:0000256" key="1">
    <source>
        <dbReference type="ARBA" id="ARBA00001585"/>
    </source>
</evidence>
<evidence type="ECO:0000313" key="13">
    <source>
        <dbReference type="EMBL" id="KRL28537.1"/>
    </source>
</evidence>
<dbReference type="GO" id="GO:0006508">
    <property type="term" value="P:proteolysis"/>
    <property type="evidence" value="ECO:0007669"/>
    <property type="project" value="UniProtKB-KW"/>
</dbReference>
<dbReference type="GO" id="GO:0030313">
    <property type="term" value="C:cell envelope"/>
    <property type="evidence" value="ECO:0007669"/>
    <property type="project" value="UniProtKB-SubCell"/>
</dbReference>
<dbReference type="AlphaFoldDB" id="A0A0R1P8J8"/>
<dbReference type="OrthoDB" id="9796770at2"/>
<dbReference type="RefSeq" id="WP_057748395.1">
    <property type="nucleotide sequence ID" value="NZ_AZER01000005.1"/>
</dbReference>
<evidence type="ECO:0000256" key="6">
    <source>
        <dbReference type="ARBA" id="ARBA00022438"/>
    </source>
</evidence>
<evidence type="ECO:0000256" key="9">
    <source>
        <dbReference type="ARBA" id="ARBA00029605"/>
    </source>
</evidence>
<evidence type="ECO:0000256" key="3">
    <source>
        <dbReference type="ARBA" id="ARBA00010088"/>
    </source>
</evidence>
<protein>
    <recommendedName>
        <fullName evidence="5 10">Proline iminopeptidase</fullName>
        <shortName evidence="10">PIP</shortName>
        <ecNumber evidence="4 10">3.4.11.5</ecNumber>
    </recommendedName>
    <alternativeName>
        <fullName evidence="9 10">Prolyl aminopeptidase</fullName>
    </alternativeName>
</protein>
<dbReference type="GO" id="GO:0004177">
    <property type="term" value="F:aminopeptidase activity"/>
    <property type="evidence" value="ECO:0007669"/>
    <property type="project" value="UniProtKB-KW"/>
</dbReference>
<dbReference type="PATRIC" id="fig|1423746.3.peg.54"/>
<reference evidence="13 14" key="1">
    <citation type="journal article" date="2015" name="Genome Announc.">
        <title>Expanding the biotechnology potential of lactobacilli through comparative genomics of 213 strains and associated genera.</title>
        <authorList>
            <person name="Sun Z."/>
            <person name="Harris H.M."/>
            <person name="McCann A."/>
            <person name="Guo C."/>
            <person name="Argimon S."/>
            <person name="Zhang W."/>
            <person name="Yang X."/>
            <person name="Jeffery I.B."/>
            <person name="Cooney J.C."/>
            <person name="Kagawa T.F."/>
            <person name="Liu W."/>
            <person name="Song Y."/>
            <person name="Salvetti E."/>
            <person name="Wrobel A."/>
            <person name="Rasinkangas P."/>
            <person name="Parkhill J."/>
            <person name="Rea M.C."/>
            <person name="O'Sullivan O."/>
            <person name="Ritari J."/>
            <person name="Douillard F.P."/>
            <person name="Paul Ross R."/>
            <person name="Yang R."/>
            <person name="Briner A.E."/>
            <person name="Felis G.E."/>
            <person name="de Vos W.M."/>
            <person name="Barrangou R."/>
            <person name="Klaenhammer T.R."/>
            <person name="Caufield P.W."/>
            <person name="Cui Y."/>
            <person name="Zhang H."/>
            <person name="O'Toole P.W."/>
        </authorList>
    </citation>
    <scope>NUCLEOTIDE SEQUENCE [LARGE SCALE GENOMIC DNA]</scope>
    <source>
        <strain evidence="13 14">DSM 13145</strain>
    </source>
</reference>
<dbReference type="NCBIfam" id="TIGR01250">
    <property type="entry name" value="pro_imino_pep_2"/>
    <property type="match status" value="1"/>
</dbReference>
<dbReference type="InterPro" id="IPR029058">
    <property type="entry name" value="AB_hydrolase_fold"/>
</dbReference>
<accession>A0A0R1P8J8</accession>
<evidence type="ECO:0000256" key="7">
    <source>
        <dbReference type="ARBA" id="ARBA00022670"/>
    </source>
</evidence>
<comment type="similarity">
    <text evidence="3 10">Belongs to the peptidase S33 family.</text>
</comment>
<evidence type="ECO:0000256" key="4">
    <source>
        <dbReference type="ARBA" id="ARBA00012568"/>
    </source>
</evidence>
<gene>
    <name evidence="13" type="ORF">FD27_GL000052</name>
</gene>
<dbReference type="Pfam" id="PF00561">
    <property type="entry name" value="Abhydrolase_1"/>
    <property type="match status" value="1"/>
</dbReference>
<evidence type="ECO:0000256" key="5">
    <source>
        <dbReference type="ARBA" id="ARBA00021843"/>
    </source>
</evidence>
<dbReference type="SUPFAM" id="SSF53474">
    <property type="entry name" value="alpha/beta-Hydrolases"/>
    <property type="match status" value="1"/>
</dbReference>
<name>A0A0R1P8J8_9LACO</name>
<comment type="function">
    <text evidence="10">Releases the N-terminal proline from various substrates.</text>
</comment>
<evidence type="ECO:0000256" key="8">
    <source>
        <dbReference type="ARBA" id="ARBA00022801"/>
    </source>
</evidence>
<dbReference type="InterPro" id="IPR050266">
    <property type="entry name" value="AB_hydrolase_sf"/>
</dbReference>
<dbReference type="GO" id="GO:0047372">
    <property type="term" value="F:monoacylglycerol lipase activity"/>
    <property type="evidence" value="ECO:0007669"/>
    <property type="project" value="TreeGrafter"/>
</dbReference>
<evidence type="ECO:0000256" key="2">
    <source>
        <dbReference type="ARBA" id="ARBA00004196"/>
    </source>
</evidence>
<dbReference type="Proteomes" id="UP000051445">
    <property type="component" value="Unassembled WGS sequence"/>
</dbReference>
<feature type="active site" description="Proton donor" evidence="11">
    <location>
        <position position="272"/>
    </location>
</feature>
<dbReference type="GO" id="GO:0016020">
    <property type="term" value="C:membrane"/>
    <property type="evidence" value="ECO:0007669"/>
    <property type="project" value="TreeGrafter"/>
</dbReference>
<dbReference type="PANTHER" id="PTHR43798:SF33">
    <property type="entry name" value="HYDROLASE, PUTATIVE (AFU_ORTHOLOGUE AFUA_2G14860)-RELATED"/>
    <property type="match status" value="1"/>
</dbReference>
<organism evidence="13 14">
    <name type="scientific">Limosilactobacillus frumenti DSM 13145</name>
    <dbReference type="NCBI Taxonomy" id="1423746"/>
    <lineage>
        <taxon>Bacteria</taxon>
        <taxon>Bacillati</taxon>
        <taxon>Bacillota</taxon>
        <taxon>Bacilli</taxon>
        <taxon>Lactobacillales</taxon>
        <taxon>Lactobacillaceae</taxon>
        <taxon>Limosilactobacillus</taxon>
    </lineage>
</organism>
<evidence type="ECO:0000313" key="14">
    <source>
        <dbReference type="Proteomes" id="UP000051445"/>
    </source>
</evidence>
<keyword evidence="7 10" id="KW-0645">Protease</keyword>
<dbReference type="Gene3D" id="3.40.50.1820">
    <property type="entry name" value="alpha/beta hydrolase"/>
    <property type="match status" value="1"/>
</dbReference>
<dbReference type="STRING" id="1423746.FD27_GL000052"/>
<dbReference type="EC" id="3.4.11.5" evidence="4 10"/>
<comment type="caution">
    <text evidence="13">The sequence shown here is derived from an EMBL/GenBank/DDBJ whole genome shotgun (WGS) entry which is preliminary data.</text>
</comment>
<sequence length="295" mass="33385">MVMVKEGYLPFGKWRTYYRIVGQPSDAVPLVLLHGGPGSSHNYFEVLDELALKSHRQLIMYDQLGCGNSSIPDQHPELYNAQTWVHELVNLREQLHLDKMHLLGQSWGGMLAIIYLCDYHPTGIQSVILSSTLSSASLWSSELHRLIKFLPQGEQKAINDAEANDDFSSPTYQAANHHFMELHAAKVNANSPEPLRRPVHGGDKAYLTAWGPNEYCPNGNLHDYEYTDQLVHLTTPALIIDGTNDLCTPLVAKTMADRLTNAEWHLFQGARHMVFAEQTAKYEQLVTNWLNRHDD</sequence>
<evidence type="ECO:0000259" key="12">
    <source>
        <dbReference type="Pfam" id="PF00561"/>
    </source>
</evidence>
<dbReference type="EMBL" id="AZER01000005">
    <property type="protein sequence ID" value="KRL28537.1"/>
    <property type="molecule type" value="Genomic_DNA"/>
</dbReference>
<dbReference type="PIRSF" id="PIRSF005539">
    <property type="entry name" value="Pept_S33_TRI_F1"/>
    <property type="match status" value="1"/>
</dbReference>
<evidence type="ECO:0000256" key="11">
    <source>
        <dbReference type="PIRSR" id="PIRSR005539-1"/>
    </source>
</evidence>
<dbReference type="InterPro" id="IPR005945">
    <property type="entry name" value="Pro_imino_pep"/>
</dbReference>
<dbReference type="PANTHER" id="PTHR43798">
    <property type="entry name" value="MONOACYLGLYCEROL LIPASE"/>
    <property type="match status" value="1"/>
</dbReference>
<dbReference type="InterPro" id="IPR002410">
    <property type="entry name" value="Peptidase_S33"/>
</dbReference>
<dbReference type="InterPro" id="IPR000073">
    <property type="entry name" value="AB_hydrolase_1"/>
</dbReference>
<dbReference type="PRINTS" id="PR00793">
    <property type="entry name" value="PROAMNOPTASE"/>
</dbReference>
<keyword evidence="14" id="KW-1185">Reference proteome</keyword>
<dbReference type="GO" id="GO:0046464">
    <property type="term" value="P:acylglycerol catabolic process"/>
    <property type="evidence" value="ECO:0007669"/>
    <property type="project" value="TreeGrafter"/>
</dbReference>
<dbReference type="NCBIfam" id="NF045945">
    <property type="entry name" value="ProImpepLactob"/>
    <property type="match status" value="1"/>
</dbReference>
<proteinExistence type="inferred from homology"/>
<evidence type="ECO:0000256" key="10">
    <source>
        <dbReference type="PIRNR" id="PIRNR005539"/>
    </source>
</evidence>